<name>A0ABT7UD91_9FIRM</name>
<evidence type="ECO:0000313" key="7">
    <source>
        <dbReference type="Proteomes" id="UP001529340"/>
    </source>
</evidence>
<dbReference type="SMART" id="SM00382">
    <property type="entry name" value="AAA"/>
    <property type="match status" value="1"/>
</dbReference>
<comment type="similarity">
    <text evidence="1">Belongs to the ABC transporter superfamily.</text>
</comment>
<dbReference type="GO" id="GO:0005524">
    <property type="term" value="F:ATP binding"/>
    <property type="evidence" value="ECO:0007669"/>
    <property type="project" value="UniProtKB-KW"/>
</dbReference>
<dbReference type="CDD" id="cd03220">
    <property type="entry name" value="ABC_KpsT_Wzt"/>
    <property type="match status" value="1"/>
</dbReference>
<keyword evidence="7" id="KW-1185">Reference proteome</keyword>
<dbReference type="EMBL" id="JAUDCG010000034">
    <property type="protein sequence ID" value="MDM8157589.1"/>
    <property type="molecule type" value="Genomic_DNA"/>
</dbReference>
<reference evidence="7" key="1">
    <citation type="submission" date="2023-06" db="EMBL/GenBank/DDBJ databases">
        <title>Identification and characterization of horizontal gene transfer across gut microbiota members of farm animals based on homology search.</title>
        <authorList>
            <person name="Zeman M."/>
            <person name="Kubasova T."/>
            <person name="Jahodarova E."/>
            <person name="Nykrynova M."/>
            <person name="Rychlik I."/>
        </authorList>
    </citation>
    <scope>NUCLEOTIDE SEQUENCE [LARGE SCALE GENOMIC DNA]</scope>
    <source>
        <strain evidence="7">ET39</strain>
    </source>
</reference>
<evidence type="ECO:0000256" key="4">
    <source>
        <dbReference type="ARBA" id="ARBA00022840"/>
    </source>
</evidence>
<dbReference type="Gene3D" id="3.40.50.300">
    <property type="entry name" value="P-loop containing nucleotide triphosphate hydrolases"/>
    <property type="match status" value="1"/>
</dbReference>
<sequence>MEEVMIQAAHVSMRFYRELNEANSVKERLVRMWKGERQVVEVKALNDVSFTIGKGEIVGIIGVNGSGKSTLLKLIAGVLPPTQGHLLVDHDKVQLLTLGTGFDHELTGRENIYLNGAISGYSRSFLDAHVDAILSFAQLQEAADAKVRTYSSGMVSRLAFAIATAGRAAEILILDEVLSVGDLFFRRKSEARIREMIRSGSTVLIVSHAPAVIRSLCTRVLWLRQGELIMDGPPDQVCTAYERIGKEMSG</sequence>
<dbReference type="InterPro" id="IPR003439">
    <property type="entry name" value="ABC_transporter-like_ATP-bd"/>
</dbReference>
<dbReference type="InterPro" id="IPR027417">
    <property type="entry name" value="P-loop_NTPase"/>
</dbReference>
<evidence type="ECO:0000259" key="5">
    <source>
        <dbReference type="PROSITE" id="PS50893"/>
    </source>
</evidence>
<dbReference type="InterPro" id="IPR003593">
    <property type="entry name" value="AAA+_ATPase"/>
</dbReference>
<keyword evidence="2" id="KW-0813">Transport</keyword>
<organism evidence="6 7">
    <name type="scientific">Amedibacillus dolichus</name>
    <dbReference type="NCBI Taxonomy" id="31971"/>
    <lineage>
        <taxon>Bacteria</taxon>
        <taxon>Bacillati</taxon>
        <taxon>Bacillota</taxon>
        <taxon>Erysipelotrichia</taxon>
        <taxon>Erysipelotrichales</taxon>
        <taxon>Erysipelotrichaceae</taxon>
        <taxon>Amedibacillus</taxon>
    </lineage>
</organism>
<dbReference type="PANTHER" id="PTHR46743">
    <property type="entry name" value="TEICHOIC ACIDS EXPORT ATP-BINDING PROTEIN TAGH"/>
    <property type="match status" value="1"/>
</dbReference>
<dbReference type="RefSeq" id="WP_289608034.1">
    <property type="nucleotide sequence ID" value="NZ_JAUDCG010000034.1"/>
</dbReference>
<dbReference type="InterPro" id="IPR015860">
    <property type="entry name" value="ABC_transpr_TagH-like"/>
</dbReference>
<dbReference type="PANTHER" id="PTHR46743:SF2">
    <property type="entry name" value="TEICHOIC ACIDS EXPORT ATP-BINDING PROTEIN TAGH"/>
    <property type="match status" value="1"/>
</dbReference>
<dbReference type="InterPro" id="IPR050683">
    <property type="entry name" value="Bact_Polysacc_Export_ATP-bd"/>
</dbReference>
<accession>A0ABT7UD91</accession>
<proteinExistence type="inferred from homology"/>
<feature type="domain" description="ABC transporter" evidence="5">
    <location>
        <begin position="27"/>
        <end position="250"/>
    </location>
</feature>
<dbReference type="SUPFAM" id="SSF52540">
    <property type="entry name" value="P-loop containing nucleoside triphosphate hydrolases"/>
    <property type="match status" value="1"/>
</dbReference>
<protein>
    <submittedName>
        <fullName evidence="6">ABC transporter ATP-binding protein</fullName>
    </submittedName>
</protein>
<gene>
    <name evidence="6" type="ORF">QUV96_08060</name>
</gene>
<reference evidence="6 7" key="2">
    <citation type="submission" date="2023-06" db="EMBL/GenBank/DDBJ databases">
        <title>Identification and characterization of horizontal gene transfer across gut microbiota members of farm animals based on homology search.</title>
        <authorList>
            <person name="Schwarzerova J."/>
            <person name="Nykrynova M."/>
            <person name="Jureckova K."/>
            <person name="Cejkova D."/>
            <person name="Rychlik I."/>
        </authorList>
    </citation>
    <scope>NUCLEOTIDE SEQUENCE [LARGE SCALE GENOMIC DNA]</scope>
    <source>
        <strain evidence="6 7">ET39</strain>
    </source>
</reference>
<dbReference type="Proteomes" id="UP001529340">
    <property type="component" value="Unassembled WGS sequence"/>
</dbReference>
<comment type="caution">
    <text evidence="6">The sequence shown here is derived from an EMBL/GenBank/DDBJ whole genome shotgun (WGS) entry which is preliminary data.</text>
</comment>
<evidence type="ECO:0000256" key="2">
    <source>
        <dbReference type="ARBA" id="ARBA00022448"/>
    </source>
</evidence>
<evidence type="ECO:0000313" key="6">
    <source>
        <dbReference type="EMBL" id="MDM8157589.1"/>
    </source>
</evidence>
<evidence type="ECO:0000256" key="1">
    <source>
        <dbReference type="ARBA" id="ARBA00005417"/>
    </source>
</evidence>
<keyword evidence="3" id="KW-0547">Nucleotide-binding</keyword>
<evidence type="ECO:0000256" key="3">
    <source>
        <dbReference type="ARBA" id="ARBA00022741"/>
    </source>
</evidence>
<dbReference type="Pfam" id="PF00005">
    <property type="entry name" value="ABC_tran"/>
    <property type="match status" value="1"/>
</dbReference>
<dbReference type="PROSITE" id="PS50893">
    <property type="entry name" value="ABC_TRANSPORTER_2"/>
    <property type="match status" value="1"/>
</dbReference>
<keyword evidence="4 6" id="KW-0067">ATP-binding</keyword>